<keyword evidence="12" id="KW-1185">Reference proteome</keyword>
<dbReference type="FunFam" id="3.40.50.1980:FF:000026">
    <property type="entry name" value="Histidinol dehydrogenase"/>
    <property type="match status" value="1"/>
</dbReference>
<dbReference type="GO" id="GO:0046872">
    <property type="term" value="F:metal ion binding"/>
    <property type="evidence" value="ECO:0007669"/>
    <property type="project" value="UniProtKB-KW"/>
</dbReference>
<dbReference type="GO" id="GO:0004399">
    <property type="term" value="F:histidinol dehydrogenase activity"/>
    <property type="evidence" value="ECO:0007669"/>
    <property type="project" value="UniProtKB-EC"/>
</dbReference>
<feature type="binding site" evidence="8">
    <location>
        <position position="255"/>
    </location>
    <ligand>
        <name>substrate</name>
    </ligand>
</feature>
<protein>
    <submittedName>
        <fullName evidence="11">Histidinol dehydrogenase</fullName>
        <ecNumber evidence="11">1.1.1.23</ecNumber>
    </submittedName>
</protein>
<evidence type="ECO:0000256" key="8">
    <source>
        <dbReference type="PIRSR" id="PIRSR000099-3"/>
    </source>
</evidence>
<feature type="binding site" evidence="8">
    <location>
        <position position="324"/>
    </location>
    <ligand>
        <name>substrate</name>
    </ligand>
</feature>
<dbReference type="GO" id="GO:0000105">
    <property type="term" value="P:L-histidine biosynthetic process"/>
    <property type="evidence" value="ECO:0007669"/>
    <property type="project" value="InterPro"/>
</dbReference>
<feature type="binding site" evidence="7">
    <location>
        <position position="210"/>
    </location>
    <ligand>
        <name>NAD(+)</name>
        <dbReference type="ChEBI" id="CHEBI:57540"/>
    </ligand>
</feature>
<comment type="similarity">
    <text evidence="1 5 10">Belongs to the histidinol dehydrogenase family.</text>
</comment>
<accession>A0A5Q0CD81</accession>
<evidence type="ECO:0000256" key="9">
    <source>
        <dbReference type="PIRSR" id="PIRSR000099-4"/>
    </source>
</evidence>
<evidence type="ECO:0000256" key="5">
    <source>
        <dbReference type="PIRNR" id="PIRNR000099"/>
    </source>
</evidence>
<evidence type="ECO:0000256" key="10">
    <source>
        <dbReference type="RuleBase" id="RU004175"/>
    </source>
</evidence>
<feature type="active site" description="Proton acceptor" evidence="6">
    <location>
        <position position="323"/>
    </location>
</feature>
<dbReference type="RefSeq" id="WP_153273253.1">
    <property type="nucleotide sequence ID" value="NZ_CP043499.1"/>
</dbReference>
<dbReference type="GO" id="GO:0005829">
    <property type="term" value="C:cytosol"/>
    <property type="evidence" value="ECO:0007669"/>
    <property type="project" value="TreeGrafter"/>
</dbReference>
<feature type="binding site" evidence="9">
    <location>
        <position position="258"/>
    </location>
    <ligand>
        <name>Zn(2+)</name>
        <dbReference type="ChEBI" id="CHEBI:29105"/>
    </ligand>
</feature>
<organism evidence="11 12">
    <name type="scientific">Rhizobium grahamii</name>
    <dbReference type="NCBI Taxonomy" id="1120045"/>
    <lineage>
        <taxon>Bacteria</taxon>
        <taxon>Pseudomonadati</taxon>
        <taxon>Pseudomonadota</taxon>
        <taxon>Alphaproteobacteria</taxon>
        <taxon>Hyphomicrobiales</taxon>
        <taxon>Rhizobiaceae</taxon>
        <taxon>Rhizobium/Agrobacterium group</taxon>
        <taxon>Rhizobium</taxon>
    </lineage>
</organism>
<evidence type="ECO:0000256" key="1">
    <source>
        <dbReference type="ARBA" id="ARBA00010178"/>
    </source>
</evidence>
<feature type="binding site" evidence="8">
    <location>
        <position position="416"/>
    </location>
    <ligand>
        <name>substrate</name>
    </ligand>
</feature>
<dbReference type="Pfam" id="PF00815">
    <property type="entry name" value="Histidinol_dh"/>
    <property type="match status" value="1"/>
</dbReference>
<feature type="binding site" evidence="7">
    <location>
        <position position="129"/>
    </location>
    <ligand>
        <name>NAD(+)</name>
        <dbReference type="ChEBI" id="CHEBI:57540"/>
    </ligand>
</feature>
<dbReference type="InterPro" id="IPR022695">
    <property type="entry name" value="Histidinol_DH_monofunct"/>
</dbReference>
<proteinExistence type="inferred from homology"/>
<dbReference type="EC" id="1.1.1.23" evidence="11"/>
<dbReference type="FunFam" id="3.40.50.1980:FF:000001">
    <property type="entry name" value="Histidinol dehydrogenase"/>
    <property type="match status" value="1"/>
</dbReference>
<feature type="binding site" evidence="8">
    <location>
        <position position="411"/>
    </location>
    <ligand>
        <name>substrate</name>
    </ligand>
</feature>
<evidence type="ECO:0000256" key="4">
    <source>
        <dbReference type="ARBA" id="ARBA00023002"/>
    </source>
</evidence>
<evidence type="ECO:0000256" key="6">
    <source>
        <dbReference type="PIRSR" id="PIRSR000099-1"/>
    </source>
</evidence>
<dbReference type="CDD" id="cd06572">
    <property type="entry name" value="Histidinol_dh"/>
    <property type="match status" value="1"/>
</dbReference>
<comment type="cofactor">
    <cofactor evidence="9">
        <name>Zn(2+)</name>
        <dbReference type="ChEBI" id="CHEBI:29105"/>
    </cofactor>
    <text evidence="9">Binds 1 zinc ion per subunit.</text>
</comment>
<dbReference type="InterPro" id="IPR001692">
    <property type="entry name" value="Histidinol_DH_CS"/>
</dbReference>
<dbReference type="SUPFAM" id="SSF53720">
    <property type="entry name" value="ALDH-like"/>
    <property type="match status" value="1"/>
</dbReference>
<dbReference type="AlphaFoldDB" id="A0A5Q0CD81"/>
<sequence>MTSRLDALNGKFIQIKEPTRDAVSDTAPVEKTVKDIIAQVRERGDAAVREYSLQFDKAELDKFEVTEEEKLKAVADLDPQTREDTEFAIANVRKFAEAQLKTILPLEVETLPGVHLGHRVIPIEVVGCYVPGGRYPLLSAPVMTIVPAKVAGCDLVIACLPPNAHPAMIAGCHLAGADRIFRVGGAQAIAAMAYGTETIPAVDKIVGPGNAFVNEAKRQVFGQVGIDQLAGPSEIFIVADETGNAEMIATDLLAQAEHDVRTRVGLVTTDRKLADAVLAAVEKQLLDLPTANVAGVAWKDYGEITVVEDEASMIAYSDYIATEHLQVHTRDPQATAKKLRNYGSIFIGELASVVYSDKCSGTNHTLPTMAAGRYTGGLWVGSYVKIATHQWLDERGVAAVAPAAVRQSATEQLEGHRRAAALRLSPQQLAAVSK</sequence>
<dbReference type="PIRSF" id="PIRSF000099">
    <property type="entry name" value="Histidinol_dh"/>
    <property type="match status" value="1"/>
</dbReference>
<dbReference type="GO" id="GO:0051287">
    <property type="term" value="F:NAD binding"/>
    <property type="evidence" value="ECO:0007669"/>
    <property type="project" value="InterPro"/>
</dbReference>
<dbReference type="PRINTS" id="PR00083">
    <property type="entry name" value="HOLDHDRGNASE"/>
</dbReference>
<keyword evidence="3 9" id="KW-0862">Zinc</keyword>
<dbReference type="OrthoDB" id="9805269at2"/>
<reference evidence="11 12" key="1">
    <citation type="submission" date="2019-08" db="EMBL/GenBank/DDBJ databases">
        <title>Prosopis cineraria nodule microbiome.</title>
        <authorList>
            <person name="Ali R."/>
            <person name="Chaluvadi S.R."/>
            <person name="Wang X."/>
        </authorList>
    </citation>
    <scope>NUCLEOTIDE SEQUENCE [LARGE SCALE GENOMIC DNA]</scope>
    <source>
        <strain evidence="11 12">BG7</strain>
        <plasmid evidence="11 12">unnamed</plasmid>
    </source>
</reference>
<feature type="binding site" evidence="8">
    <location>
        <position position="357"/>
    </location>
    <ligand>
        <name>substrate</name>
    </ligand>
</feature>
<keyword evidence="2 9" id="KW-0479">Metal-binding</keyword>
<feature type="binding site" evidence="8">
    <location>
        <position position="258"/>
    </location>
    <ligand>
        <name>substrate</name>
    </ligand>
</feature>
<dbReference type="PROSITE" id="PS00611">
    <property type="entry name" value="HISOL_DEHYDROGENASE"/>
    <property type="match status" value="1"/>
</dbReference>
<evidence type="ECO:0000256" key="2">
    <source>
        <dbReference type="ARBA" id="ARBA00022723"/>
    </source>
</evidence>
<keyword evidence="4 5" id="KW-0560">Oxidoreductase</keyword>
<gene>
    <name evidence="11" type="primary">hisD</name>
    <name evidence="11" type="ORF">FZ934_23660</name>
</gene>
<feature type="binding site" evidence="9">
    <location>
        <position position="255"/>
    </location>
    <ligand>
        <name>Zn(2+)</name>
        <dbReference type="ChEBI" id="CHEBI:29105"/>
    </ligand>
</feature>
<feature type="binding site" evidence="8">
    <location>
        <position position="233"/>
    </location>
    <ligand>
        <name>substrate</name>
    </ligand>
</feature>
<evidence type="ECO:0000313" key="12">
    <source>
        <dbReference type="Proteomes" id="UP000326881"/>
    </source>
</evidence>
<evidence type="ECO:0000256" key="7">
    <source>
        <dbReference type="PIRSR" id="PIRSR000099-2"/>
    </source>
</evidence>
<dbReference type="KEGG" id="rgr:FZ934_23660"/>
<feature type="active site" description="Proton acceptor" evidence="6">
    <location>
        <position position="324"/>
    </location>
</feature>
<dbReference type="Proteomes" id="UP000326881">
    <property type="component" value="Plasmid unnamed"/>
</dbReference>
<dbReference type="PANTHER" id="PTHR21256:SF14">
    <property type="entry name" value="HISTIDINOL DEHYDROGENASE"/>
    <property type="match status" value="1"/>
</dbReference>
<dbReference type="EMBL" id="CP043499">
    <property type="protein sequence ID" value="QFY63285.1"/>
    <property type="molecule type" value="Genomic_DNA"/>
</dbReference>
<geneLocation type="plasmid" evidence="11 12">
    <name>unnamed</name>
</geneLocation>
<keyword evidence="7" id="KW-0520">NAD</keyword>
<feature type="binding site" evidence="9">
    <location>
        <position position="416"/>
    </location>
    <ligand>
        <name>Zn(2+)</name>
        <dbReference type="ChEBI" id="CHEBI:29105"/>
    </ligand>
</feature>
<dbReference type="NCBIfam" id="TIGR00069">
    <property type="entry name" value="hisD"/>
    <property type="match status" value="1"/>
</dbReference>
<feature type="binding site" evidence="9">
    <location>
        <position position="357"/>
    </location>
    <ligand>
        <name>Zn(2+)</name>
        <dbReference type="ChEBI" id="CHEBI:29105"/>
    </ligand>
</feature>
<name>A0A5Q0CD81_9HYPH</name>
<evidence type="ECO:0000313" key="11">
    <source>
        <dbReference type="EMBL" id="QFY63285.1"/>
    </source>
</evidence>
<feature type="binding site" evidence="7">
    <location>
        <position position="187"/>
    </location>
    <ligand>
        <name>NAD(+)</name>
        <dbReference type="ChEBI" id="CHEBI:57540"/>
    </ligand>
</feature>
<dbReference type="Gene3D" id="1.20.5.1300">
    <property type="match status" value="1"/>
</dbReference>
<dbReference type="InterPro" id="IPR012131">
    <property type="entry name" value="Hstdl_DH"/>
</dbReference>
<dbReference type="PANTHER" id="PTHR21256">
    <property type="entry name" value="HISTIDINOL DEHYDROGENASE HDH"/>
    <property type="match status" value="1"/>
</dbReference>
<evidence type="ECO:0000256" key="3">
    <source>
        <dbReference type="ARBA" id="ARBA00022833"/>
    </source>
</evidence>
<dbReference type="InterPro" id="IPR016161">
    <property type="entry name" value="Ald_DH/histidinol_DH"/>
</dbReference>
<keyword evidence="11" id="KW-0614">Plasmid</keyword>
<dbReference type="Gene3D" id="3.40.50.1980">
    <property type="entry name" value="Nitrogenase molybdenum iron protein domain"/>
    <property type="match status" value="2"/>
</dbReference>